<evidence type="ECO:0000313" key="2">
    <source>
        <dbReference type="EMBL" id="KAF7705552.1"/>
    </source>
</evidence>
<feature type="region of interest" description="Disordered" evidence="1">
    <location>
        <begin position="1"/>
        <end position="25"/>
    </location>
</feature>
<evidence type="ECO:0000313" key="3">
    <source>
        <dbReference type="Proteomes" id="UP000606274"/>
    </source>
</evidence>
<organism evidence="2 3">
    <name type="scientific">Silurus meridionalis</name>
    <name type="common">Southern catfish</name>
    <name type="synonym">Silurus soldatovi meridionalis</name>
    <dbReference type="NCBI Taxonomy" id="175797"/>
    <lineage>
        <taxon>Eukaryota</taxon>
        <taxon>Metazoa</taxon>
        <taxon>Chordata</taxon>
        <taxon>Craniata</taxon>
        <taxon>Vertebrata</taxon>
        <taxon>Euteleostomi</taxon>
        <taxon>Actinopterygii</taxon>
        <taxon>Neopterygii</taxon>
        <taxon>Teleostei</taxon>
        <taxon>Ostariophysi</taxon>
        <taxon>Siluriformes</taxon>
        <taxon>Siluridae</taxon>
        <taxon>Silurus</taxon>
    </lineage>
</organism>
<evidence type="ECO:0000256" key="1">
    <source>
        <dbReference type="SAM" id="MobiDB-lite"/>
    </source>
</evidence>
<proteinExistence type="predicted"/>
<comment type="caution">
    <text evidence="2">The sequence shown here is derived from an EMBL/GenBank/DDBJ whole genome shotgun (WGS) entry which is preliminary data.</text>
</comment>
<protein>
    <submittedName>
        <fullName evidence="2">Uncharacterized protein</fullName>
    </submittedName>
</protein>
<accession>A0A8T0BEE1</accession>
<feature type="region of interest" description="Disordered" evidence="1">
    <location>
        <begin position="219"/>
        <end position="272"/>
    </location>
</feature>
<reference evidence="2" key="1">
    <citation type="submission" date="2020-08" db="EMBL/GenBank/DDBJ databases">
        <title>Chromosome-level assembly of Southern catfish (Silurus meridionalis) provides insights into visual adaptation to the nocturnal and benthic lifestyles.</title>
        <authorList>
            <person name="Zhang Y."/>
            <person name="Wang D."/>
            <person name="Peng Z."/>
        </authorList>
    </citation>
    <scope>NUCLEOTIDE SEQUENCE</scope>
    <source>
        <strain evidence="2">SWU-2019-XX</strain>
        <tissue evidence="2">Muscle</tissue>
    </source>
</reference>
<dbReference type="Proteomes" id="UP000606274">
    <property type="component" value="Unassembled WGS sequence"/>
</dbReference>
<gene>
    <name evidence="2" type="ORF">HF521_020838</name>
</gene>
<dbReference type="OrthoDB" id="8899035at2759"/>
<sequence length="767" mass="84407">MDVKCESWTQQPMSQIRAGQDGTSDIAWRRSRDELSWKRPPRAARPHSCIEGRLKDEFIQTLNNLQICPLQQQMPPSPQENDIPESVSLSLVASSQSSLESLCSQLESRERVQIKTAPSTQRAKVCCLAPVRIGWLPLQRHVVKKDGQNDAAQQDGTSCKVKLKPPITPVLSCSSVKMYGSEPEDASARLGVKGMSGSIPVQADGKRKVIPAERNKDTPFDRATSVQNTPPDRFLWQTPEHRRGSVPQVSLLTAPPVGDRTSPKHSSSISSITITSRKVIRSSSMPDTSISGQDRDRMALNNHNYDPDYSNSLCPTEVTPQRKALVVKITEQREETNRFLQPDAKNVPVFSFSPRRTTGETCFSTRMSSGAAASDLSSMKNHPLQASLSLTSRDNLISEKSQITHTECHSQIPSCLATQESQKPVVLRRKPTIIKVQEQRDSLSRVDNGNNRNVAYRHSFSGLKITDMKPQLDNKCTLSGSEMQAANSQTNLYRSTVSLQMTSSNQCHLDNPHAARGSLPRRPASCYASLFSPVEANAGEIQNTISVLPHETNIGPVCSTASTSNRCWSSKGGEENHDRIYLRTGSSSLDKAQSMMESDLLRNQPLTLIKVPESSTHETYDAIVALNAAAIIANIKLHSDQKKRTQSDGNSTGKRASTSMSKPAGARADNVSVAEKSITVSCPVESGTATNMKPWNAEAVPLETTDDLLSQSHTLSKALGHQRADFIRQSLSSHQHNLQSTQAQKDNIFESADQNILGKQMRLQFRQ</sequence>
<name>A0A8T0BEE1_SILME</name>
<keyword evidence="3" id="KW-1185">Reference proteome</keyword>
<dbReference type="EMBL" id="JABFDY010000007">
    <property type="protein sequence ID" value="KAF7705552.1"/>
    <property type="molecule type" value="Genomic_DNA"/>
</dbReference>
<dbReference type="AlphaFoldDB" id="A0A8T0BEE1"/>
<feature type="compositionally biased region" description="Polar residues" evidence="1">
    <location>
        <begin position="647"/>
        <end position="661"/>
    </location>
</feature>
<feature type="region of interest" description="Disordered" evidence="1">
    <location>
        <begin position="639"/>
        <end position="670"/>
    </location>
</feature>